<organism evidence="5 6">
    <name type="scientific">Candolleomyces eurysporus</name>
    <dbReference type="NCBI Taxonomy" id="2828524"/>
    <lineage>
        <taxon>Eukaryota</taxon>
        <taxon>Fungi</taxon>
        <taxon>Dikarya</taxon>
        <taxon>Basidiomycota</taxon>
        <taxon>Agaricomycotina</taxon>
        <taxon>Agaricomycetes</taxon>
        <taxon>Agaricomycetidae</taxon>
        <taxon>Agaricales</taxon>
        <taxon>Agaricineae</taxon>
        <taxon>Psathyrellaceae</taxon>
        <taxon>Candolleomyces</taxon>
    </lineage>
</organism>
<evidence type="ECO:0000256" key="1">
    <source>
        <dbReference type="ARBA" id="ARBA00022664"/>
    </source>
</evidence>
<evidence type="ECO:0000259" key="4">
    <source>
        <dbReference type="PROSITE" id="PS50158"/>
    </source>
</evidence>
<accession>A0A9W8J768</accession>
<comment type="caution">
    <text evidence="5">The sequence shown here is derived from an EMBL/GenBank/DDBJ whole genome shotgun (WGS) entry which is preliminary data.</text>
</comment>
<dbReference type="EMBL" id="JANBPK010001176">
    <property type="protein sequence ID" value="KAJ2925473.1"/>
    <property type="molecule type" value="Genomic_DNA"/>
</dbReference>
<dbReference type="SUPFAM" id="SSF57756">
    <property type="entry name" value="Retrovirus zinc finger-like domains"/>
    <property type="match status" value="1"/>
</dbReference>
<dbReference type="Gene3D" id="4.10.60.10">
    <property type="entry name" value="Zinc finger, CCHC-type"/>
    <property type="match status" value="1"/>
</dbReference>
<keyword evidence="2" id="KW-0863">Zinc-finger</keyword>
<keyword evidence="6" id="KW-1185">Reference proteome</keyword>
<evidence type="ECO:0000256" key="3">
    <source>
        <dbReference type="SAM" id="MobiDB-lite"/>
    </source>
</evidence>
<dbReference type="PROSITE" id="PS50158">
    <property type="entry name" value="ZF_CCHC"/>
    <property type="match status" value="1"/>
</dbReference>
<proteinExistence type="predicted"/>
<dbReference type="InterPro" id="IPR036875">
    <property type="entry name" value="Znf_CCHC_sf"/>
</dbReference>
<reference evidence="5" key="1">
    <citation type="submission" date="2022-06" db="EMBL/GenBank/DDBJ databases">
        <title>Genome Sequence of Candolleomyces eurysporus.</title>
        <authorList>
            <person name="Buettner E."/>
        </authorList>
    </citation>
    <scope>NUCLEOTIDE SEQUENCE</scope>
    <source>
        <strain evidence="5">VTCC 930004</strain>
    </source>
</reference>
<feature type="region of interest" description="Disordered" evidence="3">
    <location>
        <begin position="152"/>
        <end position="174"/>
    </location>
</feature>
<dbReference type="Pfam" id="PF13976">
    <property type="entry name" value="gag_pre-integrs"/>
    <property type="match status" value="1"/>
</dbReference>
<evidence type="ECO:0000313" key="6">
    <source>
        <dbReference type="Proteomes" id="UP001140091"/>
    </source>
</evidence>
<evidence type="ECO:0000313" key="5">
    <source>
        <dbReference type="EMBL" id="KAJ2925473.1"/>
    </source>
</evidence>
<dbReference type="AlphaFoldDB" id="A0A9W8J768"/>
<gene>
    <name evidence="5" type="ORF">H1R20_g11620</name>
</gene>
<dbReference type="PANTHER" id="PTHR47592">
    <property type="entry name" value="PBF68 PROTEIN"/>
    <property type="match status" value="1"/>
</dbReference>
<dbReference type="Proteomes" id="UP001140091">
    <property type="component" value="Unassembled WGS sequence"/>
</dbReference>
<dbReference type="OrthoDB" id="7691805at2759"/>
<keyword evidence="2" id="KW-0862">Zinc</keyword>
<keyword evidence="2" id="KW-0479">Metal-binding</keyword>
<feature type="region of interest" description="Disordered" evidence="3">
    <location>
        <begin position="108"/>
        <end position="130"/>
    </location>
</feature>
<dbReference type="InterPro" id="IPR001878">
    <property type="entry name" value="Znf_CCHC"/>
</dbReference>
<dbReference type="PANTHER" id="PTHR47592:SF27">
    <property type="entry name" value="OS08G0421700 PROTEIN"/>
    <property type="match status" value="1"/>
</dbReference>
<keyword evidence="1" id="KW-0507">mRNA processing</keyword>
<sequence>MWKQLTQVKESKGRLGILATRRALYRAKAEEGCDMVEHISNMRRLQEELHMMESLVSDEDFVMLLITSLPESWDNYTSSFLGASGNQPTLSSHEFIANLIEEDKRRKGWNDNAGTAMQAGKKKGQAKKASGSGSAKECYNCHKKGHVKADCWNKGGGKEGEGPKGRNKTQQASEVNTSLNDVAYMVDATFSARDSSKLDWFADSCTTSHICTVREAFTTYTPLKNATVSGIGPNPAVTRGRGTVTVNFAVDGKTMQHTLQNVLHVPEAPNCLLSIPRLDESGGWAEMKGGKCTLRDKTSRTIGYGWKVNRMYKLEARANLQDERAQYAKPKYLSWEQWHWRFGHLSISSIKTLNQQGLVDGLHIDESSIPPLSCESCIQAKQTHKKFPQEAEHRAKVPGERFMADVWGPAKVTSVGRFKYYISFTDDNTRYVTVLFLGDKSDAYS</sequence>
<dbReference type="Pfam" id="PF22936">
    <property type="entry name" value="Pol_BBD"/>
    <property type="match status" value="1"/>
</dbReference>
<dbReference type="SMART" id="SM00343">
    <property type="entry name" value="ZnF_C2HC"/>
    <property type="match status" value="1"/>
</dbReference>
<dbReference type="GO" id="GO:0003676">
    <property type="term" value="F:nucleic acid binding"/>
    <property type="evidence" value="ECO:0007669"/>
    <property type="project" value="InterPro"/>
</dbReference>
<feature type="non-terminal residue" evidence="5">
    <location>
        <position position="445"/>
    </location>
</feature>
<protein>
    <recommendedName>
        <fullName evidence="4">CCHC-type domain-containing protein</fullName>
    </recommendedName>
</protein>
<dbReference type="InterPro" id="IPR025724">
    <property type="entry name" value="GAG-pre-integrase_dom"/>
</dbReference>
<dbReference type="GO" id="GO:0008270">
    <property type="term" value="F:zinc ion binding"/>
    <property type="evidence" value="ECO:0007669"/>
    <property type="project" value="UniProtKB-KW"/>
</dbReference>
<feature type="compositionally biased region" description="Basic and acidic residues" evidence="3">
    <location>
        <begin position="152"/>
        <end position="164"/>
    </location>
</feature>
<dbReference type="InterPro" id="IPR054722">
    <property type="entry name" value="PolX-like_BBD"/>
</dbReference>
<dbReference type="Pfam" id="PF14223">
    <property type="entry name" value="Retrotran_gag_2"/>
    <property type="match status" value="1"/>
</dbReference>
<name>A0A9W8J768_9AGAR</name>
<dbReference type="GO" id="GO:0006397">
    <property type="term" value="P:mRNA processing"/>
    <property type="evidence" value="ECO:0007669"/>
    <property type="project" value="UniProtKB-KW"/>
</dbReference>
<evidence type="ECO:0000256" key="2">
    <source>
        <dbReference type="PROSITE-ProRule" id="PRU00047"/>
    </source>
</evidence>
<feature type="domain" description="CCHC-type" evidence="4">
    <location>
        <begin position="138"/>
        <end position="151"/>
    </location>
</feature>